<proteinExistence type="predicted"/>
<feature type="region of interest" description="Disordered" evidence="1">
    <location>
        <begin position="33"/>
        <end position="108"/>
    </location>
</feature>
<organism evidence="3">
    <name type="scientific">Fagus sylvatica</name>
    <name type="common">Beechnut</name>
    <dbReference type="NCBI Taxonomy" id="28930"/>
    <lineage>
        <taxon>Eukaryota</taxon>
        <taxon>Viridiplantae</taxon>
        <taxon>Streptophyta</taxon>
        <taxon>Embryophyta</taxon>
        <taxon>Tracheophyta</taxon>
        <taxon>Spermatophyta</taxon>
        <taxon>Magnoliopsida</taxon>
        <taxon>eudicotyledons</taxon>
        <taxon>Gunneridae</taxon>
        <taxon>Pentapetalae</taxon>
        <taxon>rosids</taxon>
        <taxon>fabids</taxon>
        <taxon>Fagales</taxon>
        <taxon>Fagaceae</taxon>
        <taxon>Fagus</taxon>
    </lineage>
</organism>
<feature type="region of interest" description="Disordered" evidence="1">
    <location>
        <begin position="561"/>
        <end position="584"/>
    </location>
</feature>
<dbReference type="Pfam" id="PF17919">
    <property type="entry name" value="RT_RNaseH_2"/>
    <property type="match status" value="1"/>
</dbReference>
<dbReference type="InterPro" id="IPR043128">
    <property type="entry name" value="Rev_trsase/Diguanyl_cyclase"/>
</dbReference>
<dbReference type="InterPro" id="IPR043502">
    <property type="entry name" value="DNA/RNA_pol_sf"/>
</dbReference>
<evidence type="ECO:0000313" key="3">
    <source>
        <dbReference type="EMBL" id="SPC82279.1"/>
    </source>
</evidence>
<protein>
    <recommendedName>
        <fullName evidence="2">Reverse transcriptase/retrotransposon-derived protein RNase H-like domain-containing protein</fullName>
    </recommendedName>
</protein>
<dbReference type="SUPFAM" id="SSF56672">
    <property type="entry name" value="DNA/RNA polymerases"/>
    <property type="match status" value="1"/>
</dbReference>
<dbReference type="PANTHER" id="PTHR33240">
    <property type="entry name" value="OS08G0508500 PROTEIN"/>
    <property type="match status" value="1"/>
</dbReference>
<reference evidence="3" key="1">
    <citation type="submission" date="2018-02" db="EMBL/GenBank/DDBJ databases">
        <authorList>
            <person name="Cohen D.B."/>
            <person name="Kent A.D."/>
        </authorList>
    </citation>
    <scope>NUCLEOTIDE SEQUENCE</scope>
</reference>
<evidence type="ECO:0000256" key="1">
    <source>
        <dbReference type="SAM" id="MobiDB-lite"/>
    </source>
</evidence>
<feature type="region of interest" description="Disordered" evidence="1">
    <location>
        <begin position="1"/>
        <end position="20"/>
    </location>
</feature>
<feature type="compositionally biased region" description="Pro residues" evidence="1">
    <location>
        <begin position="52"/>
        <end position="66"/>
    </location>
</feature>
<dbReference type="InterPro" id="IPR041577">
    <property type="entry name" value="RT_RNaseH_2"/>
</dbReference>
<evidence type="ECO:0000259" key="2">
    <source>
        <dbReference type="Pfam" id="PF17919"/>
    </source>
</evidence>
<dbReference type="PANTHER" id="PTHR33240:SF8">
    <property type="entry name" value="OS03G0439900 PROTEIN"/>
    <property type="match status" value="1"/>
</dbReference>
<accession>A0A2N9F606</accession>
<dbReference type="Gene3D" id="3.30.70.270">
    <property type="match status" value="1"/>
</dbReference>
<name>A0A2N9F606_FAGSY</name>
<sequence>MEGVNNEGINTDPPMTPIERQMQVIATSIQDLARETTRQSQELWQAIRKEPPTPPRPLGDDQPPPQGENMREDQETDEPSSRPSNTHPPKALTLKEPTENHRPGPVGEIRTIIGRPYVMGNIMCFKKSLRMTEDVRGTHQPHDDALVITMNIAGFTTRRVMVDNSSSADILYLPAYQQMKLDKDKLRPMDAPLVGFTGDKVCPVNIVTLPITIGTYPKIVSKTVDFLIVNCPSAYNAIIRRPTLNRLLAVTSTYHLLIKFPTEYGIGEVRGDQVVARECYLASLGSEWQNQTMKIEEQKTLVKPSEELDTINLEEECPEKATKVGANLPPQMKESIVQILKNNNDVFAWSHEDMSGIEANPDKIKAILDMQPPKTTKEVQGLTGRVAALNRFVSRSTDKCLPFSKTLKKAFTWTDECQQAFEELKSHLTTPLLLSPSKQGEELYLYLVVSPTAVSSALVREENRWQLPIYYTSRALRGAEESEFDVNYRPRTAIKAQTLADFMVEFTVKDNKPKEEEERDAVRWTIHTYGSSTKNAGGVGIILKSPEGDVIKRAIRLQYTTTKQRSRIRSPTDQTKNGHNTGSN</sequence>
<gene>
    <name evidence="3" type="ORF">FSB_LOCUS10161</name>
</gene>
<feature type="domain" description="Reverse transcriptase/retrotransposon-derived protein RNase H-like" evidence="2">
    <location>
        <begin position="413"/>
        <end position="481"/>
    </location>
</feature>
<dbReference type="AlphaFoldDB" id="A0A2N9F606"/>
<dbReference type="EMBL" id="OIVN01000569">
    <property type="protein sequence ID" value="SPC82279.1"/>
    <property type="molecule type" value="Genomic_DNA"/>
</dbReference>